<dbReference type="EMBL" id="JAMWYS010000036">
    <property type="protein sequence ID" value="MCO4293613.1"/>
    <property type="molecule type" value="Genomic_DNA"/>
</dbReference>
<evidence type="ECO:0000313" key="1">
    <source>
        <dbReference type="EMBL" id="MCO4293613.1"/>
    </source>
</evidence>
<sequence length="815" mass="93409">MNLKKYTIALGSIFVLLTGAVIYGIACGGWEDPYDDRITFFNNHLAGDPDYKPFYYIAYQSLYDFSESHDGNVQNVAEWKKYLNVESIADSMVLKAIYKNNEASFDFIKSQKTTEWPDSLGKNEFAVELAKKKNAGALAYLHFAKQCEPYISGPYNEWEPVQHNVNAMIQLITEGKQLVSKIKQDKFLKLRFGFQICRLAHYSGDYEGCLSYFDAYVAPNKSESTVYYWALALKAGALRKVGRIAESAYLFSRVFSECNNNRIIAYQNVGYLAIFNQYDHTQALPLCKNNTEKADLLAVEALGNSGHALKDLMEVYAYDAKAKCLDVLLIREISKLEESYLSPKMAMADSRDSLRLTSAGYIESKSLQNEGKYADSVFRFCELAASEKKVAEPALWKVSAAYLKFMKRDLKSARAVLSQAEGMKMSAKVKDQFEVLRLLITINEQDKMDAAFEAKIYPSLLWLESKKQAELAYKGNSWETDLPFAKINKYLMLSILSPKYEKQNDKVKSALCIMQSEMVSSKEIKNAEGDHSFNWTIGASINYLRNQLTAAEIEKLIQLNSKANKNDYEKLMTQTMSTLNGNFMNELQGTAYLREHQFAKAIVAFKKLPTNYFEQEPYKTYLAANSFVDLIIDTHAPTARDTKKFTKLTFAQTMLAFEKKAKEDSKNAAFCYYQMANGFYNMSYYGNSWLLVSYYWSTTDGEYSADDLPYLKDYFDNYAAEQYYMKAQKLTTDQNLKAKCSFMAAKCLSSRVKYPAVVYTEENWQEKNDQAATKYYEMLINNKYFIDLKKNYSTTSFYAKAVNECSYLRDFVSRR</sequence>
<comment type="caution">
    <text evidence="1">The sequence shown here is derived from an EMBL/GenBank/DDBJ whole genome shotgun (WGS) entry which is preliminary data.</text>
</comment>
<proteinExistence type="predicted"/>
<reference evidence="1" key="1">
    <citation type="submission" date="2022-06" db="EMBL/GenBank/DDBJ databases">
        <title>Solitalea sp. MAHUQ-68 isolated from rhizospheric soil.</title>
        <authorList>
            <person name="Huq M.A."/>
        </authorList>
    </citation>
    <scope>NUCLEOTIDE SEQUENCE</scope>
    <source>
        <strain evidence="1">MAHUQ-68</strain>
    </source>
</reference>
<accession>A0A9X2F8B6</accession>
<dbReference type="AlphaFoldDB" id="A0A9X2F8B6"/>
<organism evidence="1 2">
    <name type="scientific">Solitalea agri</name>
    <dbReference type="NCBI Taxonomy" id="2953739"/>
    <lineage>
        <taxon>Bacteria</taxon>
        <taxon>Pseudomonadati</taxon>
        <taxon>Bacteroidota</taxon>
        <taxon>Sphingobacteriia</taxon>
        <taxon>Sphingobacteriales</taxon>
        <taxon>Sphingobacteriaceae</taxon>
        <taxon>Solitalea</taxon>
    </lineage>
</organism>
<protein>
    <submittedName>
        <fullName evidence="1">Uncharacterized protein</fullName>
    </submittedName>
</protein>
<keyword evidence="2" id="KW-1185">Reference proteome</keyword>
<evidence type="ECO:0000313" key="2">
    <source>
        <dbReference type="Proteomes" id="UP001155182"/>
    </source>
</evidence>
<gene>
    <name evidence="1" type="ORF">NF867_12125</name>
</gene>
<dbReference type="Proteomes" id="UP001155182">
    <property type="component" value="Unassembled WGS sequence"/>
</dbReference>
<dbReference type="RefSeq" id="WP_252588267.1">
    <property type="nucleotide sequence ID" value="NZ_JAMWYS010000036.1"/>
</dbReference>
<name>A0A9X2F8B6_9SPHI</name>